<evidence type="ECO:0000313" key="1">
    <source>
        <dbReference type="EMBL" id="SIS57973.1"/>
    </source>
</evidence>
<dbReference type="OrthoDB" id="5191916at2"/>
<dbReference type="AlphaFoldDB" id="A0A1N7K8S6"/>
<dbReference type="RefSeq" id="WP_076599926.1">
    <property type="nucleotide sequence ID" value="NZ_CP046976.1"/>
</dbReference>
<name>A0A1N7K8S6_9CORY</name>
<protein>
    <submittedName>
        <fullName evidence="1">Uncharacterized protein</fullName>
    </submittedName>
</protein>
<proteinExistence type="predicted"/>
<reference evidence="2" key="1">
    <citation type="submission" date="2017-01" db="EMBL/GenBank/DDBJ databases">
        <authorList>
            <person name="Varghese N."/>
            <person name="Submissions S."/>
        </authorList>
    </citation>
    <scope>NUCLEOTIDE SEQUENCE [LARGE SCALE GENOMIC DNA]</scope>
    <source>
        <strain evidence="2">DSM 44531</strain>
    </source>
</reference>
<accession>A0A1N7K8S6</accession>
<dbReference type="EMBL" id="FTOF01000015">
    <property type="protein sequence ID" value="SIS57973.1"/>
    <property type="molecule type" value="Genomic_DNA"/>
</dbReference>
<keyword evidence="2" id="KW-1185">Reference proteome</keyword>
<sequence length="169" mass="20437">MHDWLPTQKFCDFNGGIEEFRRHCFLFYEEAFVLDKPTWPVDDRKYGEKREPFRAGLPATYAHLTSSGKEEDSRTPDLERLERITWPRLILDEFASCYPRPSNERIAWWVEKRRSEYRYHIALSDFTYLVVVAARTSEVLLWTAFPIEFNNQRRKREKKFSQYWEGRNG</sequence>
<gene>
    <name evidence="1" type="ORF">SAMN05444817_11555</name>
</gene>
<dbReference type="Proteomes" id="UP000186292">
    <property type="component" value="Unassembled WGS sequence"/>
</dbReference>
<organism evidence="1 2">
    <name type="scientific">Corynebacterium appendicis CIP 107643</name>
    <dbReference type="NCBI Taxonomy" id="1161099"/>
    <lineage>
        <taxon>Bacteria</taxon>
        <taxon>Bacillati</taxon>
        <taxon>Actinomycetota</taxon>
        <taxon>Actinomycetes</taxon>
        <taxon>Mycobacteriales</taxon>
        <taxon>Corynebacteriaceae</taxon>
        <taxon>Corynebacterium</taxon>
    </lineage>
</organism>
<evidence type="ECO:0000313" key="2">
    <source>
        <dbReference type="Proteomes" id="UP000186292"/>
    </source>
</evidence>